<keyword evidence="1" id="KW-0812">Transmembrane</keyword>
<evidence type="ECO:0008006" key="4">
    <source>
        <dbReference type="Google" id="ProtNLM"/>
    </source>
</evidence>
<organism evidence="2 3">
    <name type="scientific">Kibdelosporangium philippinense</name>
    <dbReference type="NCBI Taxonomy" id="211113"/>
    <lineage>
        <taxon>Bacteria</taxon>
        <taxon>Bacillati</taxon>
        <taxon>Actinomycetota</taxon>
        <taxon>Actinomycetes</taxon>
        <taxon>Pseudonocardiales</taxon>
        <taxon>Pseudonocardiaceae</taxon>
        <taxon>Kibdelosporangium</taxon>
    </lineage>
</organism>
<protein>
    <recommendedName>
        <fullName evidence="4">DoxX family membrane protein</fullName>
    </recommendedName>
</protein>
<dbReference type="RefSeq" id="WP_233725238.1">
    <property type="nucleotide sequence ID" value="NZ_JAJVCN010000001.1"/>
</dbReference>
<keyword evidence="3" id="KW-1185">Reference proteome</keyword>
<keyword evidence="1" id="KW-0472">Membrane</keyword>
<dbReference type="Proteomes" id="UP001521150">
    <property type="component" value="Unassembled WGS sequence"/>
</dbReference>
<feature type="transmembrane region" description="Helical" evidence="1">
    <location>
        <begin position="123"/>
        <end position="147"/>
    </location>
</feature>
<gene>
    <name evidence="2" type="ORF">LWC34_12630</name>
</gene>
<feature type="transmembrane region" description="Helical" evidence="1">
    <location>
        <begin position="97"/>
        <end position="117"/>
    </location>
</feature>
<evidence type="ECO:0000313" key="3">
    <source>
        <dbReference type="Proteomes" id="UP001521150"/>
    </source>
</evidence>
<evidence type="ECO:0000313" key="2">
    <source>
        <dbReference type="EMBL" id="MCE7003665.1"/>
    </source>
</evidence>
<feature type="transmembrane region" description="Helical" evidence="1">
    <location>
        <begin position="70"/>
        <end position="90"/>
    </location>
</feature>
<name>A0ABS8Z769_9PSEU</name>
<feature type="transmembrane region" description="Helical" evidence="1">
    <location>
        <begin position="12"/>
        <end position="33"/>
    </location>
</feature>
<dbReference type="EMBL" id="JAJVCN010000001">
    <property type="protein sequence ID" value="MCE7003665.1"/>
    <property type="molecule type" value="Genomic_DNA"/>
</dbReference>
<reference evidence="2 3" key="1">
    <citation type="submission" date="2021-12" db="EMBL/GenBank/DDBJ databases">
        <title>Genome sequence of Kibdelosporangium philippinense ATCC 49844.</title>
        <authorList>
            <person name="Fedorov E.A."/>
            <person name="Omeragic M."/>
            <person name="Shalygina K.F."/>
            <person name="Maclea K.S."/>
        </authorList>
    </citation>
    <scope>NUCLEOTIDE SEQUENCE [LARGE SCALE GENOMIC DNA]</scope>
    <source>
        <strain evidence="2 3">ATCC 49844</strain>
    </source>
</reference>
<keyword evidence="1" id="KW-1133">Transmembrane helix</keyword>
<proteinExistence type="predicted"/>
<evidence type="ECO:0000256" key="1">
    <source>
        <dbReference type="SAM" id="Phobius"/>
    </source>
</evidence>
<comment type="caution">
    <text evidence="2">The sequence shown here is derived from an EMBL/GenBank/DDBJ whole genome shotgun (WGS) entry which is preliminary data.</text>
</comment>
<accession>A0ABS8Z769</accession>
<sequence>MVVQAVAQRERVWSVATVFARLALAAGFLSAVADRFGLWGPLGTGSVGWGDFSAYTAYTHTLSPYVPDGLHLAAAWGATVAESVLGLTLLVGVLVRWSACAAAALLVGFALSMGLFLDWEAPLSSSVFAAAAAALLLALAPVNTFALSVDRIFDRKRTIGSTRSATGLARGGREDLAAAR</sequence>